<feature type="transmembrane region" description="Helical" evidence="2">
    <location>
        <begin position="77"/>
        <end position="98"/>
    </location>
</feature>
<dbReference type="AlphaFoldDB" id="A0A7T8KCB2"/>
<name>A0A7T8KCB2_CALRO</name>
<evidence type="ECO:0000313" key="4">
    <source>
        <dbReference type="Proteomes" id="UP000595437"/>
    </source>
</evidence>
<dbReference type="Proteomes" id="UP000595437">
    <property type="component" value="Chromosome 3"/>
</dbReference>
<gene>
    <name evidence="3" type="ORF">FKW44_005654</name>
</gene>
<dbReference type="EMBL" id="CP045892">
    <property type="protein sequence ID" value="QQP53244.1"/>
    <property type="molecule type" value="Genomic_DNA"/>
</dbReference>
<dbReference type="GO" id="GO:0005789">
    <property type="term" value="C:endoplasmic reticulum membrane"/>
    <property type="evidence" value="ECO:0007669"/>
    <property type="project" value="TreeGrafter"/>
</dbReference>
<reference evidence="4" key="1">
    <citation type="submission" date="2021-01" db="EMBL/GenBank/DDBJ databases">
        <title>Caligus Genome Assembly.</title>
        <authorList>
            <person name="Gallardo-Escarate C."/>
        </authorList>
    </citation>
    <scope>NUCLEOTIDE SEQUENCE [LARGE SCALE GENOMIC DNA]</scope>
</reference>
<keyword evidence="2" id="KW-0472">Membrane</keyword>
<organism evidence="3 4">
    <name type="scientific">Caligus rogercresseyi</name>
    <name type="common">Sea louse</name>
    <dbReference type="NCBI Taxonomy" id="217165"/>
    <lineage>
        <taxon>Eukaryota</taxon>
        <taxon>Metazoa</taxon>
        <taxon>Ecdysozoa</taxon>
        <taxon>Arthropoda</taxon>
        <taxon>Crustacea</taxon>
        <taxon>Multicrustacea</taxon>
        <taxon>Hexanauplia</taxon>
        <taxon>Copepoda</taxon>
        <taxon>Siphonostomatoida</taxon>
        <taxon>Caligidae</taxon>
        <taxon>Caligus</taxon>
    </lineage>
</organism>
<dbReference type="GO" id="GO:0050708">
    <property type="term" value="P:regulation of protein secretion"/>
    <property type="evidence" value="ECO:0007669"/>
    <property type="project" value="TreeGrafter"/>
</dbReference>
<keyword evidence="2" id="KW-1133">Transmembrane helix</keyword>
<comment type="similarity">
    <text evidence="1">Belongs to the peptidase S54 family.</text>
</comment>
<dbReference type="OrthoDB" id="2146116at2759"/>
<feature type="non-terminal residue" evidence="3">
    <location>
        <position position="1"/>
    </location>
</feature>
<dbReference type="GO" id="GO:0042058">
    <property type="term" value="P:regulation of epidermal growth factor receptor signaling pathway"/>
    <property type="evidence" value="ECO:0007669"/>
    <property type="project" value="TreeGrafter"/>
</dbReference>
<sequence length="111" mass="12759">SSCSWQLPRPEQDLPRMSSDVGASRIWNRLLDAAFDNSDRRKHGMGVVGRLLHRKRAAKRRGPAAESRNSLDYRPYFTYWITFVQIFVLFVSIVTYGIGPFGVDFYKKAGM</sequence>
<evidence type="ECO:0000256" key="1">
    <source>
        <dbReference type="ARBA" id="ARBA00009045"/>
    </source>
</evidence>
<evidence type="ECO:0000313" key="3">
    <source>
        <dbReference type="EMBL" id="QQP53244.1"/>
    </source>
</evidence>
<evidence type="ECO:0000256" key="2">
    <source>
        <dbReference type="SAM" id="Phobius"/>
    </source>
</evidence>
<feature type="non-terminal residue" evidence="3">
    <location>
        <position position="111"/>
    </location>
</feature>
<dbReference type="PANTHER" id="PTHR45965:SF3">
    <property type="entry name" value="INACTIVE RHOMBOID PROTEIN 1"/>
    <property type="match status" value="1"/>
</dbReference>
<dbReference type="PANTHER" id="PTHR45965">
    <property type="entry name" value="INACTIVE RHOMBOID PROTEIN"/>
    <property type="match status" value="1"/>
</dbReference>
<proteinExistence type="inferred from homology"/>
<keyword evidence="2" id="KW-0812">Transmembrane</keyword>
<protein>
    <submittedName>
        <fullName evidence="3">Uncharacterized protein</fullName>
    </submittedName>
</protein>
<dbReference type="InterPro" id="IPR051512">
    <property type="entry name" value="Inactive_Rhomboid"/>
</dbReference>
<keyword evidence="4" id="KW-1185">Reference proteome</keyword>
<accession>A0A7T8KCB2</accession>